<evidence type="ECO:0000256" key="1">
    <source>
        <dbReference type="SAM" id="Coils"/>
    </source>
</evidence>
<feature type="coiled-coil region" evidence="1">
    <location>
        <begin position="146"/>
        <end position="173"/>
    </location>
</feature>
<dbReference type="EMBL" id="VTPC01090299">
    <property type="protein sequence ID" value="KAF2883736.1"/>
    <property type="molecule type" value="Genomic_DNA"/>
</dbReference>
<keyword evidence="3" id="KW-1185">Reference proteome</keyword>
<gene>
    <name evidence="2" type="ORF">ILUMI_22443</name>
</gene>
<reference evidence="2" key="1">
    <citation type="submission" date="2019-08" db="EMBL/GenBank/DDBJ databases">
        <title>The genome of the North American firefly Photinus pyralis.</title>
        <authorList>
            <consortium name="Photinus pyralis genome working group"/>
            <person name="Fallon T.R."/>
            <person name="Sander Lower S.E."/>
            <person name="Weng J.-K."/>
        </authorList>
    </citation>
    <scope>NUCLEOTIDE SEQUENCE</scope>
    <source>
        <strain evidence="2">TRF0915ILg1</strain>
        <tissue evidence="2">Whole body</tissue>
    </source>
</reference>
<dbReference type="Proteomes" id="UP000801492">
    <property type="component" value="Unassembled WGS sequence"/>
</dbReference>
<name>A0A8K0CEH6_IGNLU</name>
<evidence type="ECO:0000313" key="2">
    <source>
        <dbReference type="EMBL" id="KAF2883736.1"/>
    </source>
</evidence>
<comment type="caution">
    <text evidence="2">The sequence shown here is derived from an EMBL/GenBank/DDBJ whole genome shotgun (WGS) entry which is preliminary data.</text>
</comment>
<evidence type="ECO:0000313" key="3">
    <source>
        <dbReference type="Proteomes" id="UP000801492"/>
    </source>
</evidence>
<keyword evidence="1" id="KW-0175">Coiled coil</keyword>
<dbReference type="AlphaFoldDB" id="A0A8K0CEH6"/>
<protein>
    <submittedName>
        <fullName evidence="2">Uncharacterized protein</fullName>
    </submittedName>
</protein>
<proteinExistence type="predicted"/>
<sequence length="183" mass="21454">MGRKEKVDKNYLLERFSIIKANEEKKCVYKTHGSISDILVYPHYLFKRDERSSEVREEFVQAVEQDIDNQAEALGKVELWEVFTQVLMEVAELVQRTEESSQRCGEEGLRAVVGGIWQKNKKIFSKIRNCSIRVLKGQRAILNKIKDKAGKVLQKEEEMMEKWRERFMELLEGTDTAPDKRNL</sequence>
<accession>A0A8K0CEH6</accession>
<organism evidence="2 3">
    <name type="scientific">Ignelater luminosus</name>
    <name type="common">Cucubano</name>
    <name type="synonym">Pyrophorus luminosus</name>
    <dbReference type="NCBI Taxonomy" id="2038154"/>
    <lineage>
        <taxon>Eukaryota</taxon>
        <taxon>Metazoa</taxon>
        <taxon>Ecdysozoa</taxon>
        <taxon>Arthropoda</taxon>
        <taxon>Hexapoda</taxon>
        <taxon>Insecta</taxon>
        <taxon>Pterygota</taxon>
        <taxon>Neoptera</taxon>
        <taxon>Endopterygota</taxon>
        <taxon>Coleoptera</taxon>
        <taxon>Polyphaga</taxon>
        <taxon>Elateriformia</taxon>
        <taxon>Elateroidea</taxon>
        <taxon>Elateridae</taxon>
        <taxon>Agrypninae</taxon>
        <taxon>Pyrophorini</taxon>
        <taxon>Ignelater</taxon>
    </lineage>
</organism>